<reference evidence="1 2" key="1">
    <citation type="journal article" date="2015" name="J. Virol.">
        <title>Sinorhizobium meliloti Phage ?M9 Defines a New Group of T4 Superfamily Phages with Unusual Genomic Features but a Common T=16 Capsid.</title>
        <authorList>
            <person name="Johnson M.C."/>
            <person name="Tatum K.B."/>
            <person name="Lynn J.S."/>
            <person name="Brewer T.E."/>
            <person name="Lu S."/>
            <person name="Washburn B.K."/>
            <person name="Stroupe M.E."/>
            <person name="Jones K.M."/>
        </authorList>
    </citation>
    <scope>NUCLEOTIDE SEQUENCE [LARGE SCALE GENOMIC DNA]</scope>
</reference>
<gene>
    <name evidence="1" type="ORF">Sm_phiM9_072</name>
</gene>
<dbReference type="KEGG" id="vg:26517754"/>
<proteinExistence type="predicted"/>
<organism evidence="1 2">
    <name type="scientific">Sinorhizobium phage phiM9</name>
    <dbReference type="NCBI Taxonomy" id="1636182"/>
    <lineage>
        <taxon>Viruses</taxon>
        <taxon>Duplodnaviria</taxon>
        <taxon>Heunggongvirae</taxon>
        <taxon>Uroviricota</taxon>
        <taxon>Caudoviricetes</taxon>
        <taxon>Pootjesviridae</taxon>
        <taxon>Emnonavirus</taxon>
        <taxon>Emnonavirus phiM9</taxon>
    </lineage>
</organism>
<dbReference type="EMBL" id="KP881232">
    <property type="protein sequence ID" value="AKE44702.1"/>
    <property type="molecule type" value="Genomic_DNA"/>
</dbReference>
<dbReference type="GeneID" id="26517754"/>
<sequence length="80" mass="9478">MSPFLTGPRKFEFKLSFPATMIEALLNCSFDFDVRQLDDRYTCVTVHVKTRQRLSELCECIRELDKTFDMDRLIDSHEVK</sequence>
<evidence type="ECO:0000313" key="1">
    <source>
        <dbReference type="EMBL" id="AKE44702.1"/>
    </source>
</evidence>
<accession>A0A0F6R4X2</accession>
<reference evidence="2" key="2">
    <citation type="submission" date="2015-03" db="EMBL/GenBank/DDBJ databases">
        <title>The genome and structure of Sinorhizobium meliloti phage phiM9.</title>
        <authorList>
            <person name="Johnson M.C."/>
            <person name="Tatum K.B."/>
            <person name="Lynn J.S."/>
            <person name="Brewer T.E."/>
            <person name="Washburn B.K."/>
            <person name="Stroupe M.E."/>
            <person name="Jones K.M."/>
        </authorList>
    </citation>
    <scope>NUCLEOTIDE SEQUENCE [LARGE SCALE GENOMIC DNA]</scope>
</reference>
<dbReference type="Proteomes" id="UP000033804">
    <property type="component" value="Segment"/>
</dbReference>
<evidence type="ECO:0000313" key="2">
    <source>
        <dbReference type="Proteomes" id="UP000033804"/>
    </source>
</evidence>
<protein>
    <submittedName>
        <fullName evidence="1">Uncharacterized protein</fullName>
    </submittedName>
</protein>
<dbReference type="RefSeq" id="YP_009189456.1">
    <property type="nucleotide sequence ID" value="NC_028676.1"/>
</dbReference>
<name>A0A0F6R4X2_9CAUD</name>
<keyword evidence="2" id="KW-1185">Reference proteome</keyword>